<organism evidence="1 2">
    <name type="scientific">Parvularcula marina</name>
    <dbReference type="NCBI Taxonomy" id="2292771"/>
    <lineage>
        <taxon>Bacteria</taxon>
        <taxon>Pseudomonadati</taxon>
        <taxon>Pseudomonadota</taxon>
        <taxon>Alphaproteobacteria</taxon>
        <taxon>Parvularculales</taxon>
        <taxon>Parvularculaceae</taxon>
        <taxon>Parvularcula</taxon>
    </lineage>
</organism>
<comment type="caution">
    <text evidence="1">The sequence shown here is derived from an EMBL/GenBank/DDBJ whole genome shotgun (WGS) entry which is preliminary data.</text>
</comment>
<evidence type="ECO:0000313" key="1">
    <source>
        <dbReference type="EMBL" id="RFB04157.1"/>
    </source>
</evidence>
<protein>
    <submittedName>
        <fullName evidence="1">Uncharacterized protein</fullName>
    </submittedName>
</protein>
<dbReference type="EMBL" id="QUQO01000001">
    <property type="protein sequence ID" value="RFB04157.1"/>
    <property type="molecule type" value="Genomic_DNA"/>
</dbReference>
<reference evidence="1 2" key="1">
    <citation type="submission" date="2018-08" db="EMBL/GenBank/DDBJ databases">
        <title>Parvularcula sp. SM1705, isolated from surface water of the South Sea China.</title>
        <authorList>
            <person name="Sun L."/>
        </authorList>
    </citation>
    <scope>NUCLEOTIDE SEQUENCE [LARGE SCALE GENOMIC DNA]</scope>
    <source>
        <strain evidence="1 2">SM1705</strain>
    </source>
</reference>
<proteinExistence type="predicted"/>
<accession>A0A371RFD0</accession>
<dbReference type="AlphaFoldDB" id="A0A371RFD0"/>
<evidence type="ECO:0000313" key="2">
    <source>
        <dbReference type="Proteomes" id="UP000264589"/>
    </source>
</evidence>
<name>A0A371RFD0_9PROT</name>
<keyword evidence="2" id="KW-1185">Reference proteome</keyword>
<gene>
    <name evidence="1" type="ORF">DX908_01990</name>
</gene>
<dbReference type="InParanoid" id="A0A371RFD0"/>
<dbReference type="RefSeq" id="WP_116390785.1">
    <property type="nucleotide sequence ID" value="NZ_QUQO01000001.1"/>
</dbReference>
<dbReference type="Proteomes" id="UP000264589">
    <property type="component" value="Unassembled WGS sequence"/>
</dbReference>
<dbReference type="OrthoDB" id="7508649at2"/>
<sequence>MATKPDAKILLKPLVIEIHHSADEFITIPFNQITRIEIFKRDILVTDLICSQIYYQTNGGIRSAIIHEEMTGFDEALSRIAKFPGFMTGWRDRVVLPPFEENRTTVFRRDG</sequence>